<dbReference type="EMBL" id="VJMH01000304">
    <property type="protein sequence ID" value="KAF0717099.1"/>
    <property type="molecule type" value="Genomic_DNA"/>
</dbReference>
<evidence type="ECO:0000313" key="7">
    <source>
        <dbReference type="EMBL" id="VFT79695.1"/>
    </source>
</evidence>
<evidence type="ECO:0000259" key="5">
    <source>
        <dbReference type="PROSITE" id="PS50178"/>
    </source>
</evidence>
<dbReference type="AlphaFoldDB" id="A0A485K8F3"/>
<dbReference type="Proteomes" id="UP000332933">
    <property type="component" value="Unassembled WGS sequence"/>
</dbReference>
<dbReference type="InterPro" id="IPR011011">
    <property type="entry name" value="Znf_FYVE_PHD"/>
</dbReference>
<dbReference type="SUPFAM" id="SSF57903">
    <property type="entry name" value="FYVE/PHD zinc finger"/>
    <property type="match status" value="1"/>
</dbReference>
<name>A0A485K8F3_9STRA</name>
<keyword evidence="2 4" id="KW-0863">Zinc-finger</keyword>
<protein>
    <submittedName>
        <fullName evidence="7">Aste57867_2496 protein</fullName>
    </submittedName>
</protein>
<dbReference type="EMBL" id="CAADRA010000304">
    <property type="protein sequence ID" value="VFT79695.1"/>
    <property type="molecule type" value="Genomic_DNA"/>
</dbReference>
<dbReference type="PANTHER" id="PTHR13510:SF44">
    <property type="entry name" value="RABENOSYN-5"/>
    <property type="match status" value="1"/>
</dbReference>
<dbReference type="PANTHER" id="PTHR13510">
    <property type="entry name" value="FYVE-FINGER-CONTAINING RAB5 EFFECTOR PROTEIN RABENOSYN-5-RELATED"/>
    <property type="match status" value="1"/>
</dbReference>
<evidence type="ECO:0000256" key="2">
    <source>
        <dbReference type="ARBA" id="ARBA00022771"/>
    </source>
</evidence>
<dbReference type="InterPro" id="IPR013083">
    <property type="entry name" value="Znf_RING/FYVE/PHD"/>
</dbReference>
<evidence type="ECO:0000256" key="1">
    <source>
        <dbReference type="ARBA" id="ARBA00022723"/>
    </source>
</evidence>
<evidence type="ECO:0000256" key="3">
    <source>
        <dbReference type="ARBA" id="ARBA00022833"/>
    </source>
</evidence>
<reference evidence="7 8" key="1">
    <citation type="submission" date="2019-03" db="EMBL/GenBank/DDBJ databases">
        <authorList>
            <person name="Gaulin E."/>
            <person name="Dumas B."/>
        </authorList>
    </citation>
    <scope>NUCLEOTIDE SEQUENCE [LARGE SCALE GENOMIC DNA]</scope>
    <source>
        <strain evidence="7">CBS 568.67</strain>
    </source>
</reference>
<dbReference type="OrthoDB" id="5403181at2759"/>
<keyword evidence="1" id="KW-0479">Metal-binding</keyword>
<gene>
    <name evidence="7" type="primary">Aste57867_2496</name>
    <name evidence="6" type="ORF">As57867_002489</name>
    <name evidence="7" type="ORF">ASTE57867_2496</name>
</gene>
<dbReference type="InterPro" id="IPR023393">
    <property type="entry name" value="START-like_dom_sf"/>
</dbReference>
<reference evidence="6" key="2">
    <citation type="submission" date="2019-06" db="EMBL/GenBank/DDBJ databases">
        <title>Genomics analysis of Aphanomyces spp. identifies a new class of oomycete effector associated with host adaptation.</title>
        <authorList>
            <person name="Gaulin E."/>
        </authorList>
    </citation>
    <scope>NUCLEOTIDE SEQUENCE</scope>
    <source>
        <strain evidence="6">CBS 578.67</strain>
    </source>
</reference>
<proteinExistence type="predicted"/>
<keyword evidence="3" id="KW-0862">Zinc</keyword>
<dbReference type="GO" id="GO:0008270">
    <property type="term" value="F:zinc ion binding"/>
    <property type="evidence" value="ECO:0007669"/>
    <property type="project" value="UniProtKB-KW"/>
</dbReference>
<evidence type="ECO:0000313" key="6">
    <source>
        <dbReference type="EMBL" id="KAF0717099.1"/>
    </source>
</evidence>
<dbReference type="InterPro" id="IPR017455">
    <property type="entry name" value="Znf_FYVE-rel"/>
</dbReference>
<evidence type="ECO:0000313" key="8">
    <source>
        <dbReference type="Proteomes" id="UP000332933"/>
    </source>
</evidence>
<dbReference type="Gene3D" id="3.30.40.10">
    <property type="entry name" value="Zinc/RING finger domain, C3HC4 (zinc finger)"/>
    <property type="match status" value="1"/>
</dbReference>
<sequence length="399" mass="43640">MVHATTTRPTPPPAPLPGTDITRLQTLAHHAALDAVHCSHPFLDTVHFDNPASPTLMWTLDSTEGKITVFKGHNTAASDTWTYCAVADLHGSVNDVAALFHPSKHALHVLDDVVEPTTLYTLAASTPEFPHHMTRVTWFAASTPGGAITKDVDFCALECHRTFDLPDHRRGWVRVVHSIEMPEACPPLPGYTRADLLHAGVVVVPSTRPGFAQLVYFVHLGLQRGGVLPLLVPASLKKRCLELVVQVDRLLHLDVPGTEPRRQRRSSVDKAKACVVCQEPFGLFGHHRRVACHLCGQAVCSRAECAQEWHTTPRAHELYVCHVCLTAASPRTPIQVGVDNGNVVLGNFKCNVSHDENAVVVVGPETCWDLRLSAGVSTNRTDSTILLDLGVDEYKRCQS</sequence>
<evidence type="ECO:0000256" key="4">
    <source>
        <dbReference type="PROSITE-ProRule" id="PRU00091"/>
    </source>
</evidence>
<organism evidence="7 8">
    <name type="scientific">Aphanomyces stellatus</name>
    <dbReference type="NCBI Taxonomy" id="120398"/>
    <lineage>
        <taxon>Eukaryota</taxon>
        <taxon>Sar</taxon>
        <taxon>Stramenopiles</taxon>
        <taxon>Oomycota</taxon>
        <taxon>Saprolegniomycetes</taxon>
        <taxon>Saprolegniales</taxon>
        <taxon>Verrucalvaceae</taxon>
        <taxon>Aphanomyces</taxon>
    </lineage>
</organism>
<dbReference type="InterPro" id="IPR052727">
    <property type="entry name" value="Rab4/Rab5_effector"/>
</dbReference>
<dbReference type="Gene3D" id="3.30.530.20">
    <property type="match status" value="1"/>
</dbReference>
<keyword evidence="8" id="KW-1185">Reference proteome</keyword>
<dbReference type="PROSITE" id="PS50178">
    <property type="entry name" value="ZF_FYVE"/>
    <property type="match status" value="1"/>
</dbReference>
<accession>A0A485K8F3</accession>
<feature type="domain" description="FYVE-type" evidence="5">
    <location>
        <begin position="268"/>
        <end position="329"/>
    </location>
</feature>
<dbReference type="SUPFAM" id="SSF55961">
    <property type="entry name" value="Bet v1-like"/>
    <property type="match status" value="1"/>
</dbReference>